<dbReference type="PANTHER" id="PTHR11058:SF9">
    <property type="entry name" value="NADH-UBIQUINONE OXIDOREDUCTASE CHAIN 3"/>
    <property type="match status" value="1"/>
</dbReference>
<comment type="subcellular location">
    <subcellularLocation>
        <location evidence="1">Membrane</location>
        <topology evidence="1">Multi-pass membrane protein</topology>
    </subcellularLocation>
</comment>
<keyword evidence="4 7" id="KW-0812">Transmembrane</keyword>
<name>A0A382HBP7_9ZZZZ</name>
<dbReference type="PANTHER" id="PTHR11058">
    <property type="entry name" value="NADH-UBIQUINONE OXIDOREDUCTASE CHAIN 3"/>
    <property type="match status" value="1"/>
</dbReference>
<evidence type="ECO:0000256" key="4">
    <source>
        <dbReference type="ARBA" id="ARBA00022692"/>
    </source>
</evidence>
<dbReference type="Pfam" id="PF00507">
    <property type="entry name" value="Oxidored_q4"/>
    <property type="match status" value="1"/>
</dbReference>
<evidence type="ECO:0000313" key="8">
    <source>
        <dbReference type="EMBL" id="SVB84579.1"/>
    </source>
</evidence>
<dbReference type="EMBL" id="UINC01060256">
    <property type="protein sequence ID" value="SVB84579.1"/>
    <property type="molecule type" value="Genomic_DNA"/>
</dbReference>
<accession>A0A382HBP7</accession>
<protein>
    <recommendedName>
        <fullName evidence="9">NADH:ubiquinone oxidoreductase subunit 3 (Chain A)</fullName>
    </recommendedName>
</protein>
<dbReference type="InterPro" id="IPR023043">
    <property type="entry name" value="NAD(P)H_OxRDtase_bac/plastid"/>
</dbReference>
<dbReference type="GO" id="GO:0016651">
    <property type="term" value="F:oxidoreductase activity, acting on NAD(P)H"/>
    <property type="evidence" value="ECO:0007669"/>
    <property type="project" value="InterPro"/>
</dbReference>
<gene>
    <name evidence="8" type="ORF">METZ01_LOCUS237433</name>
</gene>
<dbReference type="HAMAP" id="MF_01394">
    <property type="entry name" value="NDH1_NuoA"/>
    <property type="match status" value="1"/>
</dbReference>
<dbReference type="GO" id="GO:0030964">
    <property type="term" value="C:NADH dehydrogenase complex"/>
    <property type="evidence" value="ECO:0007669"/>
    <property type="project" value="TreeGrafter"/>
</dbReference>
<organism evidence="8">
    <name type="scientific">marine metagenome</name>
    <dbReference type="NCBI Taxonomy" id="408172"/>
    <lineage>
        <taxon>unclassified sequences</taxon>
        <taxon>metagenomes</taxon>
        <taxon>ecological metagenomes</taxon>
    </lineage>
</organism>
<keyword evidence="5 7" id="KW-1133">Transmembrane helix</keyword>
<dbReference type="GO" id="GO:0008137">
    <property type="term" value="F:NADH dehydrogenase (ubiquinone) activity"/>
    <property type="evidence" value="ECO:0007669"/>
    <property type="project" value="InterPro"/>
</dbReference>
<dbReference type="AlphaFoldDB" id="A0A382HBP7"/>
<evidence type="ECO:0000256" key="6">
    <source>
        <dbReference type="ARBA" id="ARBA00023136"/>
    </source>
</evidence>
<evidence type="ECO:0000256" key="5">
    <source>
        <dbReference type="ARBA" id="ARBA00022989"/>
    </source>
</evidence>
<dbReference type="InterPro" id="IPR038430">
    <property type="entry name" value="NDAH_ubi_oxred_su3_sf"/>
</dbReference>
<evidence type="ECO:0000256" key="7">
    <source>
        <dbReference type="SAM" id="Phobius"/>
    </source>
</evidence>
<evidence type="ECO:0008006" key="9">
    <source>
        <dbReference type="Google" id="ProtNLM"/>
    </source>
</evidence>
<feature type="transmembrane region" description="Helical" evidence="7">
    <location>
        <begin position="60"/>
        <end position="82"/>
    </location>
</feature>
<evidence type="ECO:0000256" key="2">
    <source>
        <dbReference type="ARBA" id="ARBA00008472"/>
    </source>
</evidence>
<reference evidence="8" key="1">
    <citation type="submission" date="2018-05" db="EMBL/GenBank/DDBJ databases">
        <authorList>
            <person name="Lanie J.A."/>
            <person name="Ng W.-L."/>
            <person name="Kazmierczak K.M."/>
            <person name="Andrzejewski T.M."/>
            <person name="Davidsen T.M."/>
            <person name="Wayne K.J."/>
            <person name="Tettelin H."/>
            <person name="Glass J.I."/>
            <person name="Rusch D."/>
            <person name="Podicherti R."/>
            <person name="Tsui H.-C.T."/>
            <person name="Winkler M.E."/>
        </authorList>
    </citation>
    <scope>NUCLEOTIDE SEQUENCE</scope>
</reference>
<sequence>MLFNFANVLLILVGGFVFVAINLILSRFLQTRLPSIEKEMPYECGEEPIGDTRIKFNTRFYVIALIFLIFDVEIVFLFPWGVVFRKLIEDGAGILAFGEMFVFILILLVGLAYVWAKGDLEWIRSIQSVQEEKT</sequence>
<evidence type="ECO:0000256" key="1">
    <source>
        <dbReference type="ARBA" id="ARBA00004141"/>
    </source>
</evidence>
<dbReference type="Gene3D" id="1.20.58.1610">
    <property type="entry name" value="NADH:ubiquinone/plastoquinone oxidoreductase, chain 3"/>
    <property type="match status" value="1"/>
</dbReference>
<keyword evidence="3" id="KW-0813">Transport</keyword>
<proteinExistence type="inferred from homology"/>
<comment type="similarity">
    <text evidence="2">Belongs to the complex I subunit 3 family.</text>
</comment>
<dbReference type="InterPro" id="IPR000440">
    <property type="entry name" value="NADH_UbQ/plastoQ_OxRdtase_su3"/>
</dbReference>
<keyword evidence="6 7" id="KW-0472">Membrane</keyword>
<evidence type="ECO:0000256" key="3">
    <source>
        <dbReference type="ARBA" id="ARBA00022448"/>
    </source>
</evidence>
<feature type="transmembrane region" description="Helical" evidence="7">
    <location>
        <begin position="94"/>
        <end position="116"/>
    </location>
</feature>
<feature type="transmembrane region" description="Helical" evidence="7">
    <location>
        <begin position="6"/>
        <end position="25"/>
    </location>
</feature>